<dbReference type="EC" id="2.7.13.3" evidence="3"/>
<dbReference type="PROSITE" id="PS50109">
    <property type="entry name" value="HIS_KIN"/>
    <property type="match status" value="1"/>
</dbReference>
<comment type="catalytic activity">
    <reaction evidence="1">
        <text>ATP + protein L-histidine = ADP + protein N-phospho-L-histidine.</text>
        <dbReference type="EC" id="2.7.13.3"/>
    </reaction>
</comment>
<dbReference type="InterPro" id="IPR036097">
    <property type="entry name" value="HisK_dim/P_sf"/>
</dbReference>
<evidence type="ECO:0000256" key="8">
    <source>
        <dbReference type="SAM" id="Phobius"/>
    </source>
</evidence>
<dbReference type="PRINTS" id="PR00344">
    <property type="entry name" value="BCTRLSENSOR"/>
</dbReference>
<evidence type="ECO:0000256" key="4">
    <source>
        <dbReference type="ARBA" id="ARBA00022553"/>
    </source>
</evidence>
<dbReference type="CDD" id="cd00075">
    <property type="entry name" value="HATPase"/>
    <property type="match status" value="1"/>
</dbReference>
<evidence type="ECO:0000259" key="9">
    <source>
        <dbReference type="PROSITE" id="PS50109"/>
    </source>
</evidence>
<evidence type="ECO:0000256" key="7">
    <source>
        <dbReference type="ARBA" id="ARBA00023012"/>
    </source>
</evidence>
<gene>
    <name evidence="10" type="ordered locus">Namu_1194</name>
</gene>
<name>C8XCN6_NAKMY</name>
<keyword evidence="8" id="KW-0472">Membrane</keyword>
<dbReference type="EMBL" id="CP001737">
    <property type="protein sequence ID" value="ACV77601.1"/>
    <property type="molecule type" value="Genomic_DNA"/>
</dbReference>
<dbReference type="Pfam" id="PF00512">
    <property type="entry name" value="HisKA"/>
    <property type="match status" value="1"/>
</dbReference>
<dbReference type="FunFam" id="1.10.287.130:FF:000001">
    <property type="entry name" value="Two-component sensor histidine kinase"/>
    <property type="match status" value="1"/>
</dbReference>
<evidence type="ECO:0000313" key="11">
    <source>
        <dbReference type="Proteomes" id="UP000002218"/>
    </source>
</evidence>
<dbReference type="GO" id="GO:0000155">
    <property type="term" value="F:phosphorelay sensor kinase activity"/>
    <property type="evidence" value="ECO:0007669"/>
    <property type="project" value="InterPro"/>
</dbReference>
<dbReference type="PANTHER" id="PTHR43711:SF1">
    <property type="entry name" value="HISTIDINE KINASE 1"/>
    <property type="match status" value="1"/>
</dbReference>
<dbReference type="Gene3D" id="1.10.287.130">
    <property type="match status" value="1"/>
</dbReference>
<dbReference type="SUPFAM" id="SSF47384">
    <property type="entry name" value="Homodimeric domain of signal transducing histidine kinase"/>
    <property type="match status" value="1"/>
</dbReference>
<dbReference type="InParanoid" id="C8XCN6"/>
<sequence length="341" mass="35606" precursor="true">MLTDLLHILPWALLAAVATAAVELGVLYLLRRRSATANIAALVSIPILAVLLFVVSVSGFMYTPMLAFAATACALIAVVVIPVAVYLGRRIALGAMEAEKQRAAERAAEASRRQLVAWVSHDLRTPLAGIRAMSEALEDSVVVDPDEIADYARRISAETARLSTMVDDLFELSRINAGALRLTLGPVSTEELVAQAMEAAAPAAGQRGVRLAASAEPGWPVVNGSDRELIRVLANLLVNAIRHTPSDGTVEVLAGQQSDHAWLAVQDACGGIDPDDLPRVFDVAFRGAAARSPETGSAAGGAGLGLAIARGLVEAHGGRISVHNEGPGCRFEVQLPLAAAA</sequence>
<dbReference type="GO" id="GO:0005886">
    <property type="term" value="C:plasma membrane"/>
    <property type="evidence" value="ECO:0007669"/>
    <property type="project" value="UniProtKB-SubCell"/>
</dbReference>
<keyword evidence="6 10" id="KW-0418">Kinase</keyword>
<dbReference type="SMART" id="SM00388">
    <property type="entry name" value="HisKA"/>
    <property type="match status" value="1"/>
</dbReference>
<dbReference type="Pfam" id="PF02518">
    <property type="entry name" value="HATPase_c"/>
    <property type="match status" value="1"/>
</dbReference>
<keyword evidence="11" id="KW-1185">Reference proteome</keyword>
<evidence type="ECO:0000313" key="10">
    <source>
        <dbReference type="EMBL" id="ACV77601.1"/>
    </source>
</evidence>
<dbReference type="Proteomes" id="UP000002218">
    <property type="component" value="Chromosome"/>
</dbReference>
<keyword evidence="8" id="KW-1133">Transmembrane helix</keyword>
<dbReference type="CDD" id="cd00082">
    <property type="entry name" value="HisKA"/>
    <property type="match status" value="1"/>
</dbReference>
<evidence type="ECO:0000256" key="5">
    <source>
        <dbReference type="ARBA" id="ARBA00022679"/>
    </source>
</evidence>
<proteinExistence type="predicted"/>
<dbReference type="InterPro" id="IPR005467">
    <property type="entry name" value="His_kinase_dom"/>
</dbReference>
<dbReference type="AlphaFoldDB" id="C8XCN6"/>
<protein>
    <recommendedName>
        <fullName evidence="3">histidine kinase</fullName>
        <ecNumber evidence="3">2.7.13.3</ecNumber>
    </recommendedName>
</protein>
<dbReference type="HOGENOM" id="CLU_000445_89_3_11"/>
<dbReference type="InterPro" id="IPR050736">
    <property type="entry name" value="Sensor_HK_Regulatory"/>
</dbReference>
<keyword evidence="8" id="KW-0812">Transmembrane</keyword>
<dbReference type="SUPFAM" id="SSF55874">
    <property type="entry name" value="ATPase domain of HSP90 chaperone/DNA topoisomerase II/histidine kinase"/>
    <property type="match status" value="1"/>
</dbReference>
<dbReference type="RefSeq" id="WP_015746515.1">
    <property type="nucleotide sequence ID" value="NC_013235.1"/>
</dbReference>
<dbReference type="PANTHER" id="PTHR43711">
    <property type="entry name" value="TWO-COMPONENT HISTIDINE KINASE"/>
    <property type="match status" value="1"/>
</dbReference>
<evidence type="ECO:0000256" key="2">
    <source>
        <dbReference type="ARBA" id="ARBA00004236"/>
    </source>
</evidence>
<feature type="domain" description="Histidine kinase" evidence="9">
    <location>
        <begin position="118"/>
        <end position="339"/>
    </location>
</feature>
<keyword evidence="7" id="KW-0902">Two-component regulatory system</keyword>
<comment type="subcellular location">
    <subcellularLocation>
        <location evidence="2">Cell membrane</location>
    </subcellularLocation>
</comment>
<dbReference type="SMART" id="SM00387">
    <property type="entry name" value="HATPase_c"/>
    <property type="match status" value="1"/>
</dbReference>
<evidence type="ECO:0000256" key="6">
    <source>
        <dbReference type="ARBA" id="ARBA00022777"/>
    </source>
</evidence>
<feature type="transmembrane region" description="Helical" evidence="8">
    <location>
        <begin position="66"/>
        <end position="87"/>
    </location>
</feature>
<dbReference type="InterPro" id="IPR003594">
    <property type="entry name" value="HATPase_dom"/>
</dbReference>
<dbReference type="KEGG" id="nml:Namu_1194"/>
<keyword evidence="4" id="KW-0597">Phosphoprotein</keyword>
<reference evidence="11" key="1">
    <citation type="submission" date="2009-09" db="EMBL/GenBank/DDBJ databases">
        <title>The complete genome of Nakamurella multipartita DSM 44233.</title>
        <authorList>
            <consortium name="US DOE Joint Genome Institute (JGI-PGF)"/>
            <person name="Lucas S."/>
            <person name="Copeland A."/>
            <person name="Lapidus A."/>
            <person name="Glavina del Rio T."/>
            <person name="Dalin E."/>
            <person name="Tice H."/>
            <person name="Bruce D."/>
            <person name="Goodwin L."/>
            <person name="Pitluck S."/>
            <person name="Kyrpides N."/>
            <person name="Mavromatis K."/>
            <person name="Ivanova N."/>
            <person name="Ovchinnikova G."/>
            <person name="Sims D."/>
            <person name="Meincke L."/>
            <person name="Brettin T."/>
            <person name="Detter J.C."/>
            <person name="Han C."/>
            <person name="Larimer F."/>
            <person name="Land M."/>
            <person name="Hauser L."/>
            <person name="Markowitz V."/>
            <person name="Cheng J.-F."/>
            <person name="Hugenholtz P."/>
            <person name="Woyke T."/>
            <person name="Wu D."/>
            <person name="Klenk H.-P."/>
            <person name="Eisen J.A."/>
        </authorList>
    </citation>
    <scope>NUCLEOTIDE SEQUENCE [LARGE SCALE GENOMIC DNA]</scope>
    <source>
        <strain evidence="11">ATCC 700099 / DSM 44233 / CIP 104796 / JCM 9543 / NBRC 105858 / Y-104</strain>
    </source>
</reference>
<dbReference type="InterPro" id="IPR003661">
    <property type="entry name" value="HisK_dim/P_dom"/>
</dbReference>
<feature type="transmembrane region" description="Helical" evidence="8">
    <location>
        <begin position="6"/>
        <end position="30"/>
    </location>
</feature>
<feature type="transmembrane region" description="Helical" evidence="8">
    <location>
        <begin position="37"/>
        <end position="60"/>
    </location>
</feature>
<reference evidence="10 11" key="2">
    <citation type="journal article" date="2010" name="Stand. Genomic Sci.">
        <title>Complete genome sequence of Nakamurella multipartita type strain (Y-104).</title>
        <authorList>
            <person name="Tice H."/>
            <person name="Mayilraj S."/>
            <person name="Sims D."/>
            <person name="Lapidus A."/>
            <person name="Nolan M."/>
            <person name="Lucas S."/>
            <person name="Glavina Del Rio T."/>
            <person name="Copeland A."/>
            <person name="Cheng J.F."/>
            <person name="Meincke L."/>
            <person name="Bruce D."/>
            <person name="Goodwin L."/>
            <person name="Pitluck S."/>
            <person name="Ivanova N."/>
            <person name="Mavromatis K."/>
            <person name="Ovchinnikova G."/>
            <person name="Pati A."/>
            <person name="Chen A."/>
            <person name="Palaniappan K."/>
            <person name="Land M."/>
            <person name="Hauser L."/>
            <person name="Chang Y.J."/>
            <person name="Jeffries C.D."/>
            <person name="Detter J.C."/>
            <person name="Brettin T."/>
            <person name="Rohde M."/>
            <person name="Goker M."/>
            <person name="Bristow J."/>
            <person name="Eisen J.A."/>
            <person name="Markowitz V."/>
            <person name="Hugenholtz P."/>
            <person name="Kyrpides N.C."/>
            <person name="Klenk H.P."/>
            <person name="Chen F."/>
        </authorList>
    </citation>
    <scope>NUCLEOTIDE SEQUENCE [LARGE SCALE GENOMIC DNA]</scope>
    <source>
        <strain evidence="11">ATCC 700099 / DSM 44233 / CIP 104796 / JCM 9543 / NBRC 105858 / Y-104</strain>
    </source>
</reference>
<dbReference type="eggNOG" id="COG2205">
    <property type="taxonomic scope" value="Bacteria"/>
</dbReference>
<accession>C8XCN6</accession>
<evidence type="ECO:0000256" key="1">
    <source>
        <dbReference type="ARBA" id="ARBA00000085"/>
    </source>
</evidence>
<evidence type="ECO:0000256" key="3">
    <source>
        <dbReference type="ARBA" id="ARBA00012438"/>
    </source>
</evidence>
<dbReference type="InterPro" id="IPR004358">
    <property type="entry name" value="Sig_transdc_His_kin-like_C"/>
</dbReference>
<dbReference type="InterPro" id="IPR036890">
    <property type="entry name" value="HATPase_C_sf"/>
</dbReference>
<keyword evidence="5" id="KW-0808">Transferase</keyword>
<dbReference type="STRING" id="479431.Namu_1194"/>
<organism evidence="10 11">
    <name type="scientific">Nakamurella multipartita (strain ATCC 700099 / DSM 44233 / CIP 104796 / JCM 9543 / NBRC 105858 / Y-104)</name>
    <name type="common">Microsphaera multipartita</name>
    <dbReference type="NCBI Taxonomy" id="479431"/>
    <lineage>
        <taxon>Bacteria</taxon>
        <taxon>Bacillati</taxon>
        <taxon>Actinomycetota</taxon>
        <taxon>Actinomycetes</taxon>
        <taxon>Nakamurellales</taxon>
        <taxon>Nakamurellaceae</taxon>
        <taxon>Nakamurella</taxon>
    </lineage>
</organism>
<dbReference type="Gene3D" id="3.30.565.10">
    <property type="entry name" value="Histidine kinase-like ATPase, C-terminal domain"/>
    <property type="match status" value="1"/>
</dbReference>